<dbReference type="PANTHER" id="PTHR48083">
    <property type="entry name" value="MEDIUM-CHAIN SPECIFIC ACYL-COA DEHYDROGENASE, MITOCHONDRIAL-RELATED"/>
    <property type="match status" value="1"/>
</dbReference>
<dbReference type="GO" id="GO:0033539">
    <property type="term" value="P:fatty acid beta-oxidation using acyl-CoA dehydrogenase"/>
    <property type="evidence" value="ECO:0007669"/>
    <property type="project" value="TreeGrafter"/>
</dbReference>
<dbReference type="InterPro" id="IPR036250">
    <property type="entry name" value="AcylCo_DH-like_C"/>
</dbReference>
<dbReference type="InterPro" id="IPR050741">
    <property type="entry name" value="Acyl-CoA_dehydrogenase"/>
</dbReference>
<keyword evidence="1" id="KW-0560">Oxidoreductase</keyword>
<protein>
    <submittedName>
        <fullName evidence="5">Alkylation response protein AidB-like acyl-CoA dehydrogenase</fullName>
    </submittedName>
</protein>
<name>A0A4R1HNE1_PSEEN</name>
<sequence length="404" mass="43930">MTATLSTPARNAERPSAEELISRAEALVPTLRERARNAEQLRRIPDETMADLTEAGLLHVVSPRSEGGYGYGMTELGTITRILAKGCASTAWVYSFLVVHNVSITQDLRHLLKGRPFAPAALSAGFQATPSGTAVPVEGGWRVTGTWPFASGIMNADHVLFITLEERPDGEDPAVLGLCADVADVAITDIWHMAGMQATGSNTFSLEDHFIPADRQWTAFGQERLHPADPDDVRPLEGFSIIRMFDVLLAAVAVGSAEAALEDFHRRIQTRIVGFGLGPQREHPEAWGRYGQAVTETRMARTLWDETLRVVSDLSERGEVADVETAATLRMASPRICQVARDAVQIIVEGSGSSIYHLDNPLQRQQRDINFLKNHSYLHPDGAFVPAGAALLGLADPVDGLLLI</sequence>
<dbReference type="InterPro" id="IPR013786">
    <property type="entry name" value="AcylCoA_DH/ox_N"/>
</dbReference>
<evidence type="ECO:0000259" key="4">
    <source>
        <dbReference type="Pfam" id="PF08028"/>
    </source>
</evidence>
<dbReference type="GO" id="GO:0050660">
    <property type="term" value="F:flavin adenine dinucleotide binding"/>
    <property type="evidence" value="ECO:0007669"/>
    <property type="project" value="InterPro"/>
</dbReference>
<evidence type="ECO:0000256" key="1">
    <source>
        <dbReference type="ARBA" id="ARBA00023002"/>
    </source>
</evidence>
<dbReference type="InterPro" id="IPR009100">
    <property type="entry name" value="AcylCoA_DH/oxidase_NM_dom_sf"/>
</dbReference>
<dbReference type="GO" id="GO:0003995">
    <property type="term" value="F:acyl-CoA dehydrogenase activity"/>
    <property type="evidence" value="ECO:0007669"/>
    <property type="project" value="TreeGrafter"/>
</dbReference>
<dbReference type="RefSeq" id="WP_132430570.1">
    <property type="nucleotide sequence ID" value="NZ_SMFZ01000002.1"/>
</dbReference>
<dbReference type="AlphaFoldDB" id="A0A4R1HNE1"/>
<dbReference type="PIRSF" id="PIRSF016578">
    <property type="entry name" value="HsaA"/>
    <property type="match status" value="1"/>
</dbReference>
<comment type="caution">
    <text evidence="5">The sequence shown here is derived from an EMBL/GenBank/DDBJ whole genome shotgun (WGS) entry which is preliminary data.</text>
</comment>
<dbReference type="InterPro" id="IPR013107">
    <property type="entry name" value="Acyl-CoA_DH_C"/>
</dbReference>
<evidence type="ECO:0000313" key="5">
    <source>
        <dbReference type="EMBL" id="TCK21880.1"/>
    </source>
</evidence>
<dbReference type="GO" id="GO:0005737">
    <property type="term" value="C:cytoplasm"/>
    <property type="evidence" value="ECO:0007669"/>
    <property type="project" value="TreeGrafter"/>
</dbReference>
<dbReference type="Pfam" id="PF02771">
    <property type="entry name" value="Acyl-CoA_dh_N"/>
    <property type="match status" value="1"/>
</dbReference>
<keyword evidence="6" id="KW-1185">Reference proteome</keyword>
<dbReference type="Gene3D" id="1.10.540.10">
    <property type="entry name" value="Acyl-CoA dehydrogenase/oxidase, N-terminal domain"/>
    <property type="match status" value="1"/>
</dbReference>
<dbReference type="SUPFAM" id="SSF56645">
    <property type="entry name" value="Acyl-CoA dehydrogenase NM domain-like"/>
    <property type="match status" value="1"/>
</dbReference>
<proteinExistence type="inferred from homology"/>
<feature type="domain" description="Acyl-CoA dehydrogenase C-terminal" evidence="4">
    <location>
        <begin position="248"/>
        <end position="378"/>
    </location>
</feature>
<dbReference type="InterPro" id="IPR046373">
    <property type="entry name" value="Acyl-CoA_Oxase/DH_mid-dom_sf"/>
</dbReference>
<gene>
    <name evidence="5" type="ORF">EV378_5872</name>
</gene>
<evidence type="ECO:0000313" key="6">
    <source>
        <dbReference type="Proteomes" id="UP000295560"/>
    </source>
</evidence>
<dbReference type="SUPFAM" id="SSF47203">
    <property type="entry name" value="Acyl-CoA dehydrogenase C-terminal domain-like"/>
    <property type="match status" value="1"/>
</dbReference>
<dbReference type="InterPro" id="IPR037069">
    <property type="entry name" value="AcylCoA_DH/ox_N_sf"/>
</dbReference>
<evidence type="ECO:0000256" key="2">
    <source>
        <dbReference type="ARBA" id="ARBA00049661"/>
    </source>
</evidence>
<dbReference type="PANTHER" id="PTHR48083:SF19">
    <property type="entry name" value="FLAVIN-DEPENDENT MONOOXYGENASE, OXYGENASE SUBUNIT HSAA"/>
    <property type="match status" value="1"/>
</dbReference>
<dbReference type="OrthoDB" id="3402961at2"/>
<evidence type="ECO:0000259" key="3">
    <source>
        <dbReference type="Pfam" id="PF02771"/>
    </source>
</evidence>
<feature type="domain" description="Acyl-CoA dehydrogenase/oxidase N-terminal" evidence="3">
    <location>
        <begin position="31"/>
        <end position="96"/>
    </location>
</feature>
<dbReference type="Proteomes" id="UP000295560">
    <property type="component" value="Unassembled WGS sequence"/>
</dbReference>
<dbReference type="GO" id="GO:0016712">
    <property type="term" value="F:oxidoreductase activity, acting on paired donors, with incorporation or reduction of molecular oxygen, reduced flavin or flavoprotein as one donor, and incorporation of one atom of oxygen"/>
    <property type="evidence" value="ECO:0007669"/>
    <property type="project" value="TreeGrafter"/>
</dbReference>
<dbReference type="Gene3D" id="2.40.110.10">
    <property type="entry name" value="Butyryl-CoA Dehydrogenase, subunit A, domain 2"/>
    <property type="match status" value="1"/>
</dbReference>
<reference evidence="5 6" key="1">
    <citation type="submission" date="2019-03" db="EMBL/GenBank/DDBJ databases">
        <title>Sequencing the genomes of 1000 actinobacteria strains.</title>
        <authorList>
            <person name="Klenk H.-P."/>
        </authorList>
    </citation>
    <scope>NUCLEOTIDE SEQUENCE [LARGE SCALE GENOMIC DNA]</scope>
    <source>
        <strain evidence="5 6">DSM 44969</strain>
    </source>
</reference>
<dbReference type="EMBL" id="SMFZ01000002">
    <property type="protein sequence ID" value="TCK21880.1"/>
    <property type="molecule type" value="Genomic_DNA"/>
</dbReference>
<comment type="similarity">
    <text evidence="2">Belongs to the HpaH/HsaA monooxygenase family.</text>
</comment>
<accession>A0A4R1HNE1</accession>
<organism evidence="5 6">
    <name type="scientific">Pseudonocardia endophytica</name>
    <dbReference type="NCBI Taxonomy" id="401976"/>
    <lineage>
        <taxon>Bacteria</taxon>
        <taxon>Bacillati</taxon>
        <taxon>Actinomycetota</taxon>
        <taxon>Actinomycetes</taxon>
        <taxon>Pseudonocardiales</taxon>
        <taxon>Pseudonocardiaceae</taxon>
        <taxon>Pseudonocardia</taxon>
    </lineage>
</organism>
<dbReference type="Gene3D" id="1.20.140.10">
    <property type="entry name" value="Butyryl-CoA Dehydrogenase, subunit A, domain 3"/>
    <property type="match status" value="1"/>
</dbReference>
<dbReference type="Pfam" id="PF08028">
    <property type="entry name" value="Acyl-CoA_dh_2"/>
    <property type="match status" value="1"/>
</dbReference>